<evidence type="ECO:0000313" key="4">
    <source>
        <dbReference type="Proteomes" id="UP001165121"/>
    </source>
</evidence>
<feature type="signal peptide" evidence="2">
    <location>
        <begin position="1"/>
        <end position="20"/>
    </location>
</feature>
<feature type="chain" id="PRO_5040802061" evidence="2">
    <location>
        <begin position="21"/>
        <end position="326"/>
    </location>
</feature>
<proteinExistence type="predicted"/>
<sequence>MHHTPRTVVLPFNFVSYVLSSTEAQQSSDEATAEDGAEQSAEAEMYPSRMLRILAAVWQKCQNPPPLTPAPEAAPQAAPPAGAPAPSEPSKPSEPSEPSEQGEAGLPDDVRSRASSHGTSMLDNSLGQRYDDADLVKQTEKLMGKEVPLPNLADMKEEYAHWKSEVTLRFPSFALDGITYGEERYDSALGYTNMKYHTWYNTRRVLAFTAMALSLDMNLRDLFKVDGLRDQIEAPSHFTKGDGVNPDYILRNLLNHELKPGQTVEAYVKKSEELVRRLRAANGELEEWEHASLLLSNSQLVFRELAEQHTVWWPTRATCCTGGQLR</sequence>
<dbReference type="EMBL" id="BSXT01004573">
    <property type="protein sequence ID" value="GMF58248.1"/>
    <property type="molecule type" value="Genomic_DNA"/>
</dbReference>
<evidence type="ECO:0000256" key="1">
    <source>
        <dbReference type="SAM" id="MobiDB-lite"/>
    </source>
</evidence>
<feature type="compositionally biased region" description="Polar residues" evidence="1">
    <location>
        <begin position="113"/>
        <end position="127"/>
    </location>
</feature>
<protein>
    <submittedName>
        <fullName evidence="3">Unnamed protein product</fullName>
    </submittedName>
</protein>
<keyword evidence="2" id="KW-0732">Signal</keyword>
<keyword evidence="4" id="KW-1185">Reference proteome</keyword>
<comment type="caution">
    <text evidence="3">The sequence shown here is derived from an EMBL/GenBank/DDBJ whole genome shotgun (WGS) entry which is preliminary data.</text>
</comment>
<evidence type="ECO:0000313" key="3">
    <source>
        <dbReference type="EMBL" id="GMF58248.1"/>
    </source>
</evidence>
<feature type="region of interest" description="Disordered" evidence="1">
    <location>
        <begin position="64"/>
        <end position="131"/>
    </location>
</feature>
<name>A0A9W6YB98_9STRA</name>
<dbReference type="AlphaFoldDB" id="A0A9W6YB98"/>
<evidence type="ECO:0000256" key="2">
    <source>
        <dbReference type="SAM" id="SignalP"/>
    </source>
</evidence>
<gene>
    <name evidence="3" type="ORF">Pfra01_002500300</name>
</gene>
<feature type="region of interest" description="Disordered" evidence="1">
    <location>
        <begin position="23"/>
        <end position="42"/>
    </location>
</feature>
<dbReference type="Proteomes" id="UP001165121">
    <property type="component" value="Unassembled WGS sequence"/>
</dbReference>
<accession>A0A9W6YB98</accession>
<dbReference type="OrthoDB" id="124021at2759"/>
<reference evidence="3" key="1">
    <citation type="submission" date="2023-04" db="EMBL/GenBank/DDBJ databases">
        <title>Phytophthora fragariaefolia NBRC 109709.</title>
        <authorList>
            <person name="Ichikawa N."/>
            <person name="Sato H."/>
            <person name="Tonouchi N."/>
        </authorList>
    </citation>
    <scope>NUCLEOTIDE SEQUENCE</scope>
    <source>
        <strain evidence="3">NBRC 109709</strain>
    </source>
</reference>
<organism evidence="3 4">
    <name type="scientific">Phytophthora fragariaefolia</name>
    <dbReference type="NCBI Taxonomy" id="1490495"/>
    <lineage>
        <taxon>Eukaryota</taxon>
        <taxon>Sar</taxon>
        <taxon>Stramenopiles</taxon>
        <taxon>Oomycota</taxon>
        <taxon>Peronosporomycetes</taxon>
        <taxon>Peronosporales</taxon>
        <taxon>Peronosporaceae</taxon>
        <taxon>Phytophthora</taxon>
    </lineage>
</organism>
<feature type="compositionally biased region" description="Pro residues" evidence="1">
    <location>
        <begin position="77"/>
        <end position="89"/>
    </location>
</feature>